<evidence type="ECO:0000313" key="4">
    <source>
        <dbReference type="Proteomes" id="UP001596406"/>
    </source>
</evidence>
<keyword evidence="4" id="KW-1185">Reference proteome</keyword>
<dbReference type="PANTHER" id="PTHR45947:SF3">
    <property type="entry name" value="SULFOQUINOVOSYL TRANSFERASE SQD2"/>
    <property type="match status" value="1"/>
</dbReference>
<protein>
    <submittedName>
        <fullName evidence="3">Glycosyltransferase family 4 protein</fullName>
        <ecNumber evidence="3">2.4.-.-</ecNumber>
    </submittedName>
</protein>
<organism evidence="3 4">
    <name type="scientific">Halomarina ordinaria</name>
    <dbReference type="NCBI Taxonomy" id="3033939"/>
    <lineage>
        <taxon>Archaea</taxon>
        <taxon>Methanobacteriati</taxon>
        <taxon>Methanobacteriota</taxon>
        <taxon>Stenosarchaea group</taxon>
        <taxon>Halobacteria</taxon>
        <taxon>Halobacteriales</taxon>
        <taxon>Natronomonadaceae</taxon>
        <taxon>Halomarina</taxon>
    </lineage>
</organism>
<dbReference type="Pfam" id="PF13439">
    <property type="entry name" value="Glyco_transf_4"/>
    <property type="match status" value="1"/>
</dbReference>
<dbReference type="Pfam" id="PF00534">
    <property type="entry name" value="Glycos_transf_1"/>
    <property type="match status" value="1"/>
</dbReference>
<dbReference type="EMBL" id="JBHSXM010000006">
    <property type="protein sequence ID" value="MFC6838472.1"/>
    <property type="molecule type" value="Genomic_DNA"/>
</dbReference>
<dbReference type="EC" id="2.4.-.-" evidence="3"/>
<dbReference type="GO" id="GO:0016757">
    <property type="term" value="F:glycosyltransferase activity"/>
    <property type="evidence" value="ECO:0007669"/>
    <property type="project" value="UniProtKB-KW"/>
</dbReference>
<dbReference type="CDD" id="cd03801">
    <property type="entry name" value="GT4_PimA-like"/>
    <property type="match status" value="1"/>
</dbReference>
<dbReference type="Gene3D" id="3.40.50.2000">
    <property type="entry name" value="Glycogen Phosphorylase B"/>
    <property type="match status" value="2"/>
</dbReference>
<keyword evidence="3" id="KW-0328">Glycosyltransferase</keyword>
<dbReference type="RefSeq" id="WP_304450161.1">
    <property type="nucleotide sequence ID" value="NZ_JARRAH010000006.1"/>
</dbReference>
<dbReference type="SUPFAM" id="SSF53756">
    <property type="entry name" value="UDP-Glycosyltransferase/glycogen phosphorylase"/>
    <property type="match status" value="1"/>
</dbReference>
<dbReference type="AlphaFoldDB" id="A0ABD5UJC2"/>
<dbReference type="PANTHER" id="PTHR45947">
    <property type="entry name" value="SULFOQUINOVOSYL TRANSFERASE SQD2"/>
    <property type="match status" value="1"/>
</dbReference>
<gene>
    <name evidence="3" type="ORF">ACFQHK_18490</name>
</gene>
<dbReference type="InterPro" id="IPR050194">
    <property type="entry name" value="Glycosyltransferase_grp1"/>
</dbReference>
<dbReference type="InterPro" id="IPR028098">
    <property type="entry name" value="Glyco_trans_4-like_N"/>
</dbReference>
<dbReference type="InterPro" id="IPR001296">
    <property type="entry name" value="Glyco_trans_1"/>
</dbReference>
<evidence type="ECO:0000259" key="1">
    <source>
        <dbReference type="Pfam" id="PF00534"/>
    </source>
</evidence>
<accession>A0ABD5UJC2</accession>
<name>A0ABD5UJC2_9EURY</name>
<feature type="domain" description="Glycosyl transferase family 1" evidence="1">
    <location>
        <begin position="186"/>
        <end position="323"/>
    </location>
</feature>
<evidence type="ECO:0000313" key="3">
    <source>
        <dbReference type="EMBL" id="MFC6838472.1"/>
    </source>
</evidence>
<feature type="domain" description="Glycosyltransferase subfamily 4-like N-terminal" evidence="2">
    <location>
        <begin position="14"/>
        <end position="180"/>
    </location>
</feature>
<proteinExistence type="predicted"/>
<evidence type="ECO:0000259" key="2">
    <source>
        <dbReference type="Pfam" id="PF13439"/>
    </source>
</evidence>
<sequence>MRVLQVTHRYPPNVGGVETHVHELAERLSARGHDVSVVAADAPVEGEGEGDVHETDGGGVPVARHRGCAPGGAFHVAPGVLRSVLSSDADVVHAHNYHSLPAAFAAAAAGDATLVVTPHYHGRSASRLRDRLLALYRPVGRRLLARADAVVAVSQWERDRLADRFDVDATVVPNGLDLARFAGVTPLETDRPYLLAVGRLVDYKGVRNLVHALQGLPEYDLLVAGTGPYRSTLEGCAELAGVRDRTTFLGYVDDAALPALYAGASVFVSLSELEAYGVTVAEALASGTPCVVSDTTALSEWAERADCVGVDHTDPPSVARAVRAAADLSAPSAPLPDWEDTVDGVLSVYERASHTA</sequence>
<keyword evidence="3" id="KW-0808">Transferase</keyword>
<dbReference type="Proteomes" id="UP001596406">
    <property type="component" value="Unassembled WGS sequence"/>
</dbReference>
<reference evidence="3 4" key="1">
    <citation type="journal article" date="2019" name="Int. J. Syst. Evol. Microbiol.">
        <title>The Global Catalogue of Microorganisms (GCM) 10K type strain sequencing project: providing services to taxonomists for standard genome sequencing and annotation.</title>
        <authorList>
            <consortium name="The Broad Institute Genomics Platform"/>
            <consortium name="The Broad Institute Genome Sequencing Center for Infectious Disease"/>
            <person name="Wu L."/>
            <person name="Ma J."/>
        </authorList>
    </citation>
    <scope>NUCLEOTIDE SEQUENCE [LARGE SCALE GENOMIC DNA]</scope>
    <source>
        <strain evidence="3 4">PSRA2</strain>
    </source>
</reference>
<comment type="caution">
    <text evidence="3">The sequence shown here is derived from an EMBL/GenBank/DDBJ whole genome shotgun (WGS) entry which is preliminary data.</text>
</comment>